<dbReference type="KEGG" id="mgg:MPLG2_2814"/>
<feature type="region of interest" description="Disordered" evidence="1">
    <location>
        <begin position="1"/>
        <end position="20"/>
    </location>
</feature>
<protein>
    <submittedName>
        <fullName evidence="2">Uncharacterized protein</fullName>
    </submittedName>
</protein>
<dbReference type="OrthoDB" id="7626281at2"/>
<reference evidence="2 3" key="1">
    <citation type="submission" date="2018-02" db="EMBL/GenBank/DDBJ databases">
        <authorList>
            <person name="Cohen D.B."/>
            <person name="Kent A.D."/>
        </authorList>
    </citation>
    <scope>NUCLEOTIDE SEQUENCE [LARGE SCALE GENOMIC DNA]</scope>
    <source>
        <strain evidence="2">1</strain>
    </source>
</reference>
<accession>A0A2N9JIE0</accession>
<dbReference type="Proteomes" id="UP000238164">
    <property type="component" value="Chromosome 1"/>
</dbReference>
<dbReference type="RefSeq" id="WP_105186491.1">
    <property type="nucleotide sequence ID" value="NZ_BAAAGO010000008.1"/>
</dbReference>
<dbReference type="EMBL" id="LT985188">
    <property type="protein sequence ID" value="SPD87844.1"/>
    <property type="molecule type" value="Genomic_DNA"/>
</dbReference>
<evidence type="ECO:0000256" key="1">
    <source>
        <dbReference type="SAM" id="MobiDB-lite"/>
    </source>
</evidence>
<evidence type="ECO:0000313" key="3">
    <source>
        <dbReference type="Proteomes" id="UP000238164"/>
    </source>
</evidence>
<dbReference type="AlphaFoldDB" id="A0A2N9JIE0"/>
<gene>
    <name evidence="2" type="ORF">MPLG2_2814</name>
</gene>
<sequence length="85" mass="9088">MTTPGHDSSAAPDKHDRTQPIERVVFFPDAVAIAMTLLILPLMESVSEAPEQGDTAVWLNAHSKPGAQLRDEFSADAHGQAVTPP</sequence>
<keyword evidence="3" id="KW-1185">Reference proteome</keyword>
<name>A0A2N9JIE0_9ACTN</name>
<organism evidence="2 3">
    <name type="scientific">Micropruina glycogenica</name>
    <dbReference type="NCBI Taxonomy" id="75385"/>
    <lineage>
        <taxon>Bacteria</taxon>
        <taxon>Bacillati</taxon>
        <taxon>Actinomycetota</taxon>
        <taxon>Actinomycetes</taxon>
        <taxon>Propionibacteriales</taxon>
        <taxon>Nocardioidaceae</taxon>
        <taxon>Micropruina</taxon>
    </lineage>
</organism>
<evidence type="ECO:0000313" key="2">
    <source>
        <dbReference type="EMBL" id="SPD87844.1"/>
    </source>
</evidence>
<proteinExistence type="predicted"/>